<dbReference type="Gene3D" id="2.60.40.790">
    <property type="match status" value="1"/>
</dbReference>
<dbReference type="PROSITE" id="PS01031">
    <property type="entry name" value="SHSP"/>
    <property type="match status" value="1"/>
</dbReference>
<evidence type="ECO:0000313" key="6">
    <source>
        <dbReference type="Proteomes" id="UP001174677"/>
    </source>
</evidence>
<dbReference type="SUPFAM" id="SSF49764">
    <property type="entry name" value="HSP20-like chaperones"/>
    <property type="match status" value="1"/>
</dbReference>
<dbReference type="InterPro" id="IPR008978">
    <property type="entry name" value="HSP20-like_chaperone"/>
</dbReference>
<dbReference type="EMBL" id="JARPOI010000014">
    <property type="protein sequence ID" value="KAJ9160240.1"/>
    <property type="molecule type" value="Genomic_DNA"/>
</dbReference>
<keyword evidence="1" id="KW-0346">Stress response</keyword>
<comment type="caution">
    <text evidence="5">The sequence shown here is derived from an EMBL/GenBank/DDBJ whole genome shotgun (WGS) entry which is preliminary data.</text>
</comment>
<dbReference type="Proteomes" id="UP001174677">
    <property type="component" value="Chromosome 14"/>
</dbReference>
<dbReference type="InterPro" id="IPR031107">
    <property type="entry name" value="Small_HSP"/>
</dbReference>
<evidence type="ECO:0000313" key="5">
    <source>
        <dbReference type="EMBL" id="KAJ9160240.1"/>
    </source>
</evidence>
<organism evidence="5 6">
    <name type="scientific">Hevea brasiliensis</name>
    <name type="common">Para rubber tree</name>
    <name type="synonym">Siphonia brasiliensis</name>
    <dbReference type="NCBI Taxonomy" id="3981"/>
    <lineage>
        <taxon>Eukaryota</taxon>
        <taxon>Viridiplantae</taxon>
        <taxon>Streptophyta</taxon>
        <taxon>Embryophyta</taxon>
        <taxon>Tracheophyta</taxon>
        <taxon>Spermatophyta</taxon>
        <taxon>Magnoliopsida</taxon>
        <taxon>eudicotyledons</taxon>
        <taxon>Gunneridae</taxon>
        <taxon>Pentapetalae</taxon>
        <taxon>rosids</taxon>
        <taxon>fabids</taxon>
        <taxon>Malpighiales</taxon>
        <taxon>Euphorbiaceae</taxon>
        <taxon>Crotonoideae</taxon>
        <taxon>Micrandreae</taxon>
        <taxon>Hevea</taxon>
    </lineage>
</organism>
<comment type="similarity">
    <text evidence="2 3">Belongs to the small heat shock protein (HSP20) family.</text>
</comment>
<dbReference type="Pfam" id="PF00011">
    <property type="entry name" value="HSP20"/>
    <property type="match status" value="1"/>
</dbReference>
<sequence>MALSLGGRRSNIFDPWSLDVWDPFEGFPLFTGAVTSLPSTQRETTAIATTRVDWRETPEAHIFTVDLPGLKKEEVKVEIEDGRVLQTSGERCSELEDMNDKWHRVERSTAKFLRRFRLPENAKMDQINANMENGVLKVVVPQEQAKKPEVKPIEMVRTAVSFPGARIKLLHFQCGAVCMIGYWFKRFVCETCILPFGVFSVVHSFQRLCEVALKT</sequence>
<dbReference type="InterPro" id="IPR002068">
    <property type="entry name" value="A-crystallin/Hsp20_dom"/>
</dbReference>
<name>A0ABQ9L691_HEVBR</name>
<evidence type="ECO:0000259" key="4">
    <source>
        <dbReference type="PROSITE" id="PS01031"/>
    </source>
</evidence>
<accession>A0ABQ9L691</accession>
<keyword evidence="6" id="KW-1185">Reference proteome</keyword>
<evidence type="ECO:0000256" key="1">
    <source>
        <dbReference type="ARBA" id="ARBA00023016"/>
    </source>
</evidence>
<gene>
    <name evidence="5" type="ORF">P3X46_025661</name>
</gene>
<protein>
    <recommendedName>
        <fullName evidence="4">SHSP domain-containing protein</fullName>
    </recommendedName>
</protein>
<evidence type="ECO:0000256" key="2">
    <source>
        <dbReference type="PROSITE-ProRule" id="PRU00285"/>
    </source>
</evidence>
<evidence type="ECO:0000256" key="3">
    <source>
        <dbReference type="RuleBase" id="RU003616"/>
    </source>
</evidence>
<proteinExistence type="inferred from homology"/>
<dbReference type="PANTHER" id="PTHR11527">
    <property type="entry name" value="HEAT-SHOCK PROTEIN 20 FAMILY MEMBER"/>
    <property type="match status" value="1"/>
</dbReference>
<feature type="domain" description="SHSP" evidence="4">
    <location>
        <begin position="43"/>
        <end position="159"/>
    </location>
</feature>
<dbReference type="CDD" id="cd06472">
    <property type="entry name" value="ACD_ScHsp26_like"/>
    <property type="match status" value="1"/>
</dbReference>
<reference evidence="5" key="1">
    <citation type="journal article" date="2023" name="Plant Biotechnol. J.">
        <title>Chromosome-level wild Hevea brasiliensis genome provides new tools for genomic-assisted breeding and valuable loci to elevate rubber yield.</title>
        <authorList>
            <person name="Cheng H."/>
            <person name="Song X."/>
            <person name="Hu Y."/>
            <person name="Wu T."/>
            <person name="Yang Q."/>
            <person name="An Z."/>
            <person name="Feng S."/>
            <person name="Deng Z."/>
            <person name="Wu W."/>
            <person name="Zeng X."/>
            <person name="Tu M."/>
            <person name="Wang X."/>
            <person name="Huang H."/>
        </authorList>
    </citation>
    <scope>NUCLEOTIDE SEQUENCE</scope>
    <source>
        <strain evidence="5">MT/VB/25A 57/8</strain>
    </source>
</reference>